<dbReference type="GeneTree" id="ENSGT00940000158859"/>
<evidence type="ECO:0000256" key="1">
    <source>
        <dbReference type="ARBA" id="ARBA00004309"/>
    </source>
</evidence>
<evidence type="ECO:0000313" key="13">
    <source>
        <dbReference type="Proteomes" id="UP000008225"/>
    </source>
</evidence>
<evidence type="ECO:0000256" key="5">
    <source>
        <dbReference type="ARBA" id="ARBA00022490"/>
    </source>
</evidence>
<dbReference type="GO" id="GO:0032266">
    <property type="term" value="F:phosphatidylinositol-3-phosphate binding"/>
    <property type="evidence" value="ECO:0007669"/>
    <property type="project" value="TreeGrafter"/>
</dbReference>
<proteinExistence type="inferred from homology"/>
<evidence type="ECO:0000256" key="7">
    <source>
        <dbReference type="ARBA" id="ARBA00023136"/>
    </source>
</evidence>
<name>F7H3T6_CALJA</name>
<protein>
    <recommendedName>
        <fullName evidence="10">Bardet-Biedl syndrome 5 protein homolog</fullName>
    </recommendedName>
</protein>
<dbReference type="Bgee" id="ENSCJAG00000040542">
    <property type="expression patterns" value="Expressed in heart and 6 other cell types or tissues"/>
</dbReference>
<evidence type="ECO:0000313" key="12">
    <source>
        <dbReference type="Ensembl" id="ENSCJAP00000012044.4"/>
    </source>
</evidence>
<accession>F7H3T6</accession>
<dbReference type="GO" id="GO:0034451">
    <property type="term" value="C:centriolar satellite"/>
    <property type="evidence" value="ECO:0007669"/>
    <property type="project" value="UniProtKB-SubCell"/>
</dbReference>
<dbReference type="AlphaFoldDB" id="F7H3T6"/>
<sequence>MSVLDALWEDRDVRFDLSAQQMKTRPGEVLIDCLDSIEDTKGNNGDRGRLLVTNLRILWHSLALPRVNKKTLCHKLRGQTEALYILTKCNSTRFEFIFTNLVPGSPRLFTSVMAVHRAYETSKMYRDFKLRSALIQNKQLRLLPQEHVYDKINGVWNLSSDQGNLGTFFITNVRIVWHANMNDSFNVSIPYLQIVSTYILMTLFSCRINIFCSISGGYVLGFKIDPVEKLQESVKEINSLHKIYSASPIFGVDYEMEEKPQPLEALTVEQIQDDVEIDSDDHTDAFVAYFADGNKQQDREPVFSEELGLAIEKLKDGFTLQGLWEVMS</sequence>
<evidence type="ECO:0000256" key="8">
    <source>
        <dbReference type="ARBA" id="ARBA00023212"/>
    </source>
</evidence>
<evidence type="ECO:0000256" key="3">
    <source>
        <dbReference type="ARBA" id="ARBA00005822"/>
    </source>
</evidence>
<keyword evidence="7 10" id="KW-0472">Membrane</keyword>
<keyword evidence="10" id="KW-0813">Transport</keyword>
<dbReference type="GO" id="GO:0060271">
    <property type="term" value="P:cilium assembly"/>
    <property type="evidence" value="ECO:0007669"/>
    <property type="project" value="TreeGrafter"/>
</dbReference>
<keyword evidence="9 10" id="KW-0966">Cell projection</keyword>
<keyword evidence="5 10" id="KW-0963">Cytoplasm</keyword>
<comment type="function">
    <text evidence="10">The BBSome complex is thought to function as a coat complex required for sorting of specific membrane proteins to the primary cilia. The BBSome complex is required for ciliogenesis but is dispensable for centriolar satellite function. This ciliogenic function is mediated in part by the Rab8 GDP/GTP exchange factor, which localizes to the basal body and contacts the BBSome. Rab8(GTP) enters the primary cilium and promotes extension of the ciliary membrane. Firstly the BBSome associates with the ciliary membrane and binds to RAB3IP/Rabin8, the guanosyl exchange factor (GEF) for Rab8 and then the Rab8-GTP localizes to the cilium and promotes docking and fusion of carrier vesicles to the base of the ciliary membrane. The BBSome complex, together with the LTZL1, controls SMO ciliary trafficking and contributes to the sonic hedgehog (SHH) pathway regulation. Required for BBSome complex ciliary localization but not for the proper complex assembly.</text>
</comment>
<comment type="similarity">
    <text evidence="3 10">Belongs to the BBS5 family.</text>
</comment>
<dbReference type="GO" id="GO:0060170">
    <property type="term" value="C:ciliary membrane"/>
    <property type="evidence" value="ECO:0007669"/>
    <property type="project" value="UniProtKB-SubCell"/>
</dbReference>
<dbReference type="InterPro" id="IPR030804">
    <property type="entry name" value="BBS5/fem-3"/>
</dbReference>
<evidence type="ECO:0000256" key="10">
    <source>
        <dbReference type="PIRNR" id="PIRNR010072"/>
    </source>
</evidence>
<evidence type="ECO:0000259" key="11">
    <source>
        <dbReference type="SMART" id="SM00683"/>
    </source>
</evidence>
<comment type="subcellular location">
    <subcellularLocation>
        <location evidence="1 10">Cell projection</location>
        <location evidence="1 10">Cilium membrane</location>
    </subcellularLocation>
    <subcellularLocation>
        <location evidence="2">Cytoplasm</location>
        <location evidence="2">Cytoskeleton</location>
        <location evidence="2">Microtubule organizing center</location>
        <location evidence="2">Centrosome</location>
        <location evidence="2">Centriolar satellite</location>
    </subcellularLocation>
</comment>
<evidence type="ECO:0000256" key="9">
    <source>
        <dbReference type="ARBA" id="ARBA00023273"/>
    </source>
</evidence>
<evidence type="ECO:0000256" key="6">
    <source>
        <dbReference type="ARBA" id="ARBA00023069"/>
    </source>
</evidence>
<reference evidence="12" key="3">
    <citation type="submission" date="2025-09" db="UniProtKB">
        <authorList>
            <consortium name="Ensembl"/>
        </authorList>
    </citation>
    <scope>IDENTIFICATION</scope>
</reference>
<dbReference type="PIRSF" id="PIRSF010072">
    <property type="entry name" value="DUF1448"/>
    <property type="match status" value="1"/>
</dbReference>
<dbReference type="Ensembl" id="ENSCJAT00000012702.5">
    <property type="protein sequence ID" value="ENSCJAP00000012044.4"/>
    <property type="gene ID" value="ENSCJAG00000040542.3"/>
</dbReference>
<keyword evidence="13" id="KW-1185">Reference proteome</keyword>
<comment type="subunit">
    <text evidence="10">Part of BBSome complex, that contains BBS1, BBS2, BBS4, BBS5, BBS7, BBS8/TTC8, BBS9 and BBIP10.</text>
</comment>
<feature type="domain" description="BBSome complex member BBS5 PH" evidence="11">
    <location>
        <begin position="146"/>
        <end position="200"/>
    </location>
</feature>
<dbReference type="PANTHER" id="PTHR21351:SF0">
    <property type="entry name" value="BARDET-BIEDL SYNDROME 5 PROTEIN"/>
    <property type="match status" value="1"/>
</dbReference>
<dbReference type="InterPro" id="IPR006606">
    <property type="entry name" value="BBL5"/>
</dbReference>
<dbReference type="GO" id="GO:0034464">
    <property type="term" value="C:BBSome"/>
    <property type="evidence" value="ECO:0007669"/>
    <property type="project" value="UniProtKB-UniRule"/>
</dbReference>
<reference evidence="12" key="2">
    <citation type="submission" date="2025-08" db="UniProtKB">
        <authorList>
            <consortium name="Ensembl"/>
        </authorList>
    </citation>
    <scope>IDENTIFICATION</scope>
</reference>
<reference evidence="12" key="1">
    <citation type="submission" date="2009-03" db="EMBL/GenBank/DDBJ databases">
        <authorList>
            <person name="Warren W."/>
            <person name="Ye L."/>
            <person name="Minx P."/>
            <person name="Worley K."/>
            <person name="Gibbs R."/>
            <person name="Wilson R.K."/>
        </authorList>
    </citation>
    <scope>NUCLEOTIDE SEQUENCE [LARGE SCALE GENOMIC DNA]</scope>
</reference>
<dbReference type="InterPro" id="IPR014003">
    <property type="entry name" value="BBS5_PH"/>
</dbReference>
<dbReference type="GO" id="GO:0036064">
    <property type="term" value="C:ciliary basal body"/>
    <property type="evidence" value="ECO:0007669"/>
    <property type="project" value="TreeGrafter"/>
</dbReference>
<keyword evidence="4 10" id="KW-1003">Cell membrane</keyword>
<dbReference type="PANTHER" id="PTHR21351">
    <property type="entry name" value="BARDET-BIEDL SYNDROME PROTEIN 5"/>
    <property type="match status" value="1"/>
</dbReference>
<dbReference type="Proteomes" id="UP000008225">
    <property type="component" value="Chromosome 6"/>
</dbReference>
<keyword evidence="6 10" id="KW-0969">Cilium</keyword>
<dbReference type="Pfam" id="PF07289">
    <property type="entry name" value="BBL5"/>
    <property type="match status" value="1"/>
</dbReference>
<evidence type="ECO:0000256" key="4">
    <source>
        <dbReference type="ARBA" id="ARBA00022475"/>
    </source>
</evidence>
<dbReference type="GO" id="GO:0015031">
    <property type="term" value="P:protein transport"/>
    <property type="evidence" value="ECO:0007669"/>
    <property type="project" value="UniProtKB-KW"/>
</dbReference>
<gene>
    <name evidence="12" type="primary">KLHL41</name>
    <name evidence="12" type="synonym">BBS5</name>
</gene>
<keyword evidence="8 10" id="KW-0206">Cytoskeleton</keyword>
<dbReference type="HOGENOM" id="CLU_052113_0_0_1"/>
<keyword evidence="10" id="KW-0653">Protein transport</keyword>
<dbReference type="SMART" id="SM00683">
    <property type="entry name" value="DM16"/>
    <property type="match status" value="2"/>
</dbReference>
<evidence type="ECO:0000256" key="2">
    <source>
        <dbReference type="ARBA" id="ARBA00004607"/>
    </source>
</evidence>
<keyword evidence="10" id="KW-0970">Cilium biogenesis/degradation</keyword>
<organism evidence="12 13">
    <name type="scientific">Callithrix jacchus</name>
    <name type="common">White-tufted-ear marmoset</name>
    <name type="synonym">Simia Jacchus</name>
    <dbReference type="NCBI Taxonomy" id="9483"/>
    <lineage>
        <taxon>Eukaryota</taxon>
        <taxon>Metazoa</taxon>
        <taxon>Chordata</taxon>
        <taxon>Craniata</taxon>
        <taxon>Vertebrata</taxon>
        <taxon>Euteleostomi</taxon>
        <taxon>Mammalia</taxon>
        <taxon>Eutheria</taxon>
        <taxon>Euarchontoglires</taxon>
        <taxon>Primates</taxon>
        <taxon>Haplorrhini</taxon>
        <taxon>Platyrrhini</taxon>
        <taxon>Cebidae</taxon>
        <taxon>Callitrichinae</taxon>
        <taxon>Callithrix</taxon>
        <taxon>Callithrix</taxon>
    </lineage>
</organism>
<feature type="domain" description="BBSome complex member BBS5 PH" evidence="11">
    <location>
        <begin position="28"/>
        <end position="75"/>
    </location>
</feature>